<comment type="caution">
    <text evidence="1">The sequence shown here is derived from an EMBL/GenBank/DDBJ whole genome shotgun (WGS) entry which is preliminary data.</text>
</comment>
<keyword evidence="2" id="KW-1185">Reference proteome</keyword>
<evidence type="ECO:0000313" key="2">
    <source>
        <dbReference type="Proteomes" id="UP001293718"/>
    </source>
</evidence>
<evidence type="ECO:0000313" key="1">
    <source>
        <dbReference type="EMBL" id="MDZ5459056.1"/>
    </source>
</evidence>
<protein>
    <recommendedName>
        <fullName evidence="3">Cupin domain-containing protein</fullName>
    </recommendedName>
</protein>
<gene>
    <name evidence="1" type="ORF">SM757_20985</name>
</gene>
<name>A0ABU5IJI7_9BURK</name>
<proteinExistence type="predicted"/>
<dbReference type="RefSeq" id="WP_066333895.1">
    <property type="nucleotide sequence ID" value="NZ_JAXOJX010000038.1"/>
</dbReference>
<dbReference type="InterPro" id="IPR014710">
    <property type="entry name" value="RmlC-like_jellyroll"/>
</dbReference>
<dbReference type="InterPro" id="IPR011051">
    <property type="entry name" value="RmlC_Cupin_sf"/>
</dbReference>
<dbReference type="Proteomes" id="UP001293718">
    <property type="component" value="Unassembled WGS sequence"/>
</dbReference>
<dbReference type="Gene3D" id="2.60.120.10">
    <property type="entry name" value="Jelly Rolls"/>
    <property type="match status" value="1"/>
</dbReference>
<organism evidence="1 2">
    <name type="scientific">Azohydromonas lata</name>
    <dbReference type="NCBI Taxonomy" id="45677"/>
    <lineage>
        <taxon>Bacteria</taxon>
        <taxon>Pseudomonadati</taxon>
        <taxon>Pseudomonadota</taxon>
        <taxon>Betaproteobacteria</taxon>
        <taxon>Burkholderiales</taxon>
        <taxon>Sphaerotilaceae</taxon>
        <taxon>Azohydromonas</taxon>
    </lineage>
</organism>
<sequence>MSTTPTPDATPVFTQVQLFTDSDGRARFRDVQIPLTEGTPASRLSQAMAASALQLRQSPVGFQSSFHCTGHPQWLFVLRGRMEIGLQDGSTRVFGPGEHFYSADTLPAGAVFDPALHGHRSRQLGDEPLVTLFVRD</sequence>
<accession>A0ABU5IJI7</accession>
<dbReference type="SUPFAM" id="SSF51182">
    <property type="entry name" value="RmlC-like cupins"/>
    <property type="match status" value="1"/>
</dbReference>
<reference evidence="1 2" key="1">
    <citation type="submission" date="2023-11" db="EMBL/GenBank/DDBJ databases">
        <title>Draft genome of Azohydromonas lata strain H1 (DSM1123), a polyhydroxyalkanoate producer.</title>
        <authorList>
            <person name="Traversa D."/>
            <person name="D'Addabbo P."/>
            <person name="Pazzani C."/>
            <person name="Manzari C."/>
            <person name="Chiara M."/>
            <person name="Scrascia M."/>
        </authorList>
    </citation>
    <scope>NUCLEOTIDE SEQUENCE [LARGE SCALE GENOMIC DNA]</scope>
    <source>
        <strain evidence="1 2">H1</strain>
    </source>
</reference>
<evidence type="ECO:0008006" key="3">
    <source>
        <dbReference type="Google" id="ProtNLM"/>
    </source>
</evidence>
<dbReference type="EMBL" id="JAXOJX010000038">
    <property type="protein sequence ID" value="MDZ5459056.1"/>
    <property type="molecule type" value="Genomic_DNA"/>
</dbReference>